<comment type="caution">
    <text evidence="3">The sequence shown here is derived from an EMBL/GenBank/DDBJ whole genome shotgun (WGS) entry which is preliminary data.</text>
</comment>
<gene>
    <name evidence="3" type="ORF">ACFOE0_16580</name>
</gene>
<dbReference type="RefSeq" id="WP_380712374.1">
    <property type="nucleotide sequence ID" value="NZ_JAKILF010000004.1"/>
</dbReference>
<organism evidence="3 4">
    <name type="scientific">Shewanella submarina</name>
    <dbReference type="NCBI Taxonomy" id="2016376"/>
    <lineage>
        <taxon>Bacteria</taxon>
        <taxon>Pseudomonadati</taxon>
        <taxon>Pseudomonadota</taxon>
        <taxon>Gammaproteobacteria</taxon>
        <taxon>Alteromonadales</taxon>
        <taxon>Shewanellaceae</taxon>
        <taxon>Shewanella</taxon>
    </lineage>
</organism>
<feature type="region of interest" description="Disordered" evidence="1">
    <location>
        <begin position="245"/>
        <end position="266"/>
    </location>
</feature>
<accession>A0ABV7GGG2</accession>
<reference evidence="4" key="1">
    <citation type="journal article" date="2019" name="Int. J. Syst. Evol. Microbiol.">
        <title>The Global Catalogue of Microorganisms (GCM) 10K type strain sequencing project: providing services to taxonomists for standard genome sequencing and annotation.</title>
        <authorList>
            <consortium name="The Broad Institute Genomics Platform"/>
            <consortium name="The Broad Institute Genome Sequencing Center for Infectious Disease"/>
            <person name="Wu L."/>
            <person name="Ma J."/>
        </authorList>
    </citation>
    <scope>NUCLEOTIDE SEQUENCE [LARGE SCALE GENOMIC DNA]</scope>
    <source>
        <strain evidence="4">KCTC 52277</strain>
    </source>
</reference>
<sequence>MPRYFSSLVLLATSLAAPQAWGQTPLTPHTAEYKVFYGDIELGKGRYRLEAPTDTGIYNYYFDSALSLLVLSDVRHLRSEFTRDTTEPQKLLPIRYMHEREGTGPNFREQTAFAREQGNVYTRYKDEKGKFEYSDTLFDPLMVQLQFRLDISAGKEPLDYSMVKSNEIDDYEFKILGKERLKLESGVYDTVKIEVVRDPKKKRQTFFWMAPDLSYLPVRLTHFEKGDKQLDIQLLNYHYADDPAAKPTSTAGTNLTESEQTPVSGR</sequence>
<evidence type="ECO:0000256" key="2">
    <source>
        <dbReference type="SAM" id="SignalP"/>
    </source>
</evidence>
<feature type="signal peptide" evidence="2">
    <location>
        <begin position="1"/>
        <end position="22"/>
    </location>
</feature>
<feature type="chain" id="PRO_5045730443" evidence="2">
    <location>
        <begin position="23"/>
        <end position="266"/>
    </location>
</feature>
<name>A0ABV7GGG2_9GAMM</name>
<dbReference type="Pfam" id="PF11306">
    <property type="entry name" value="DUF3108"/>
    <property type="match status" value="1"/>
</dbReference>
<evidence type="ECO:0000313" key="4">
    <source>
        <dbReference type="Proteomes" id="UP001595621"/>
    </source>
</evidence>
<protein>
    <submittedName>
        <fullName evidence="3">DUF3108 domain-containing protein</fullName>
    </submittedName>
</protein>
<evidence type="ECO:0000313" key="3">
    <source>
        <dbReference type="EMBL" id="MFC3139783.1"/>
    </source>
</evidence>
<keyword evidence="4" id="KW-1185">Reference proteome</keyword>
<dbReference type="InterPro" id="IPR021457">
    <property type="entry name" value="DUF3108"/>
</dbReference>
<keyword evidence="2" id="KW-0732">Signal</keyword>
<feature type="compositionally biased region" description="Polar residues" evidence="1">
    <location>
        <begin position="247"/>
        <end position="266"/>
    </location>
</feature>
<evidence type="ECO:0000256" key="1">
    <source>
        <dbReference type="SAM" id="MobiDB-lite"/>
    </source>
</evidence>
<dbReference type="EMBL" id="JBHRTD010000017">
    <property type="protein sequence ID" value="MFC3139783.1"/>
    <property type="molecule type" value="Genomic_DNA"/>
</dbReference>
<proteinExistence type="predicted"/>
<dbReference type="Proteomes" id="UP001595621">
    <property type="component" value="Unassembled WGS sequence"/>
</dbReference>